<protein>
    <recommendedName>
        <fullName evidence="2">Cell envelope-related transcriptional attenuator domain-containing protein</fullName>
    </recommendedName>
</protein>
<feature type="domain" description="Cell envelope-related transcriptional attenuator" evidence="2">
    <location>
        <begin position="78"/>
        <end position="222"/>
    </location>
</feature>
<dbReference type="Pfam" id="PF03816">
    <property type="entry name" value="LytR_cpsA_psr"/>
    <property type="match status" value="1"/>
</dbReference>
<dbReference type="InterPro" id="IPR050922">
    <property type="entry name" value="LytR/CpsA/Psr_CW_biosynth"/>
</dbReference>
<evidence type="ECO:0000256" key="1">
    <source>
        <dbReference type="ARBA" id="ARBA00006068"/>
    </source>
</evidence>
<evidence type="ECO:0000259" key="2">
    <source>
        <dbReference type="Pfam" id="PF03816"/>
    </source>
</evidence>
<dbReference type="NCBIfam" id="TIGR00350">
    <property type="entry name" value="lytR_cpsA_psr"/>
    <property type="match status" value="1"/>
</dbReference>
<dbReference type="EMBL" id="BAAAQT010000006">
    <property type="protein sequence ID" value="GAA2174114.1"/>
    <property type="molecule type" value="Genomic_DNA"/>
</dbReference>
<organism evidence="3 4">
    <name type="scientific">Agrococcus versicolor</name>
    <dbReference type="NCBI Taxonomy" id="501482"/>
    <lineage>
        <taxon>Bacteria</taxon>
        <taxon>Bacillati</taxon>
        <taxon>Actinomycetota</taxon>
        <taxon>Actinomycetes</taxon>
        <taxon>Micrococcales</taxon>
        <taxon>Microbacteriaceae</taxon>
        <taxon>Agrococcus</taxon>
    </lineage>
</organism>
<accession>A0ABN3AT20</accession>
<sequence length="323" mass="33797">MVVGIASALVLALVAAVGVFALRLQSSTSEVETVEDAFPDDSMRPDADAADSDPLNYLLLGSDSRGEGGSLLDSLGDRADTILLVHVPSDRETVQVMSIMRDSYVDIPGYGSAKVNAALSYGGVPLMVATVEQLIDQRIDDVAIIDFAGFEGLTDALGGVTVQNEVAFSAAHSGPVHTFEAGEITLDGAEALDYVRERYAFPDGDYQRVRNQQAFMSGLLAALLDPSVVANPLAITELVEVMAPYMATTGGLGTTSILGVATQFVGAGIPDVRTFTMPTTGTGTVGSESVVLVDDVALQLVRDAFQQDSMTDFQAPAPITTTP</sequence>
<dbReference type="PANTHER" id="PTHR33392">
    <property type="entry name" value="POLYISOPRENYL-TEICHOIC ACID--PEPTIDOGLYCAN TEICHOIC ACID TRANSFERASE TAGU"/>
    <property type="match status" value="1"/>
</dbReference>
<comment type="caution">
    <text evidence="3">The sequence shown here is derived from an EMBL/GenBank/DDBJ whole genome shotgun (WGS) entry which is preliminary data.</text>
</comment>
<proteinExistence type="inferred from homology"/>
<keyword evidence="4" id="KW-1185">Reference proteome</keyword>
<dbReference type="InterPro" id="IPR004474">
    <property type="entry name" value="LytR_CpsA_psr"/>
</dbReference>
<dbReference type="Proteomes" id="UP001501599">
    <property type="component" value="Unassembled WGS sequence"/>
</dbReference>
<dbReference type="Gene3D" id="3.40.630.190">
    <property type="entry name" value="LCP protein"/>
    <property type="match status" value="1"/>
</dbReference>
<evidence type="ECO:0000313" key="4">
    <source>
        <dbReference type="Proteomes" id="UP001501599"/>
    </source>
</evidence>
<evidence type="ECO:0000313" key="3">
    <source>
        <dbReference type="EMBL" id="GAA2174114.1"/>
    </source>
</evidence>
<gene>
    <name evidence="3" type="ORF">GCM10009846_18810</name>
</gene>
<dbReference type="PANTHER" id="PTHR33392:SF6">
    <property type="entry name" value="POLYISOPRENYL-TEICHOIC ACID--PEPTIDOGLYCAN TEICHOIC ACID TRANSFERASE TAGU"/>
    <property type="match status" value="1"/>
</dbReference>
<reference evidence="3 4" key="1">
    <citation type="journal article" date="2019" name="Int. J. Syst. Evol. Microbiol.">
        <title>The Global Catalogue of Microorganisms (GCM) 10K type strain sequencing project: providing services to taxonomists for standard genome sequencing and annotation.</title>
        <authorList>
            <consortium name="The Broad Institute Genomics Platform"/>
            <consortium name="The Broad Institute Genome Sequencing Center for Infectious Disease"/>
            <person name="Wu L."/>
            <person name="Ma J."/>
        </authorList>
    </citation>
    <scope>NUCLEOTIDE SEQUENCE [LARGE SCALE GENOMIC DNA]</scope>
    <source>
        <strain evidence="3 4">JCM 16026</strain>
    </source>
</reference>
<name>A0ABN3AT20_9MICO</name>
<comment type="similarity">
    <text evidence="1">Belongs to the LytR/CpsA/Psr (LCP) family.</text>
</comment>